<accession>A0A9D9N7I4</accession>
<dbReference type="Pfam" id="PF09661">
    <property type="entry name" value="DUF2398"/>
    <property type="match status" value="1"/>
</dbReference>
<gene>
    <name evidence="1" type="ORF">IAC13_04270</name>
</gene>
<evidence type="ECO:0000313" key="1">
    <source>
        <dbReference type="EMBL" id="MBO8463128.1"/>
    </source>
</evidence>
<dbReference type="Proteomes" id="UP000823618">
    <property type="component" value="Unassembled WGS sequence"/>
</dbReference>
<dbReference type="AlphaFoldDB" id="A0A9D9N7I4"/>
<organism evidence="1 2">
    <name type="scientific">Candidatus Scybalomonas excrementavium</name>
    <dbReference type="NCBI Taxonomy" id="2840943"/>
    <lineage>
        <taxon>Bacteria</taxon>
        <taxon>Bacillati</taxon>
        <taxon>Bacillota</taxon>
        <taxon>Clostridia</taxon>
        <taxon>Lachnospirales</taxon>
        <taxon>Lachnospiraceae</taxon>
        <taxon>Lachnospiraceae incertae sedis</taxon>
        <taxon>Candidatus Scybalomonas</taxon>
    </lineage>
</organism>
<evidence type="ECO:0000313" key="2">
    <source>
        <dbReference type="Proteomes" id="UP000823618"/>
    </source>
</evidence>
<sequence length="379" mass="45052">MNVLEILLSRRWILKSKDRELYYQVKDEVSKVKKFINEKLGYQLIVNPYLIKLEKTPAVSENWMGISEFQHKIEYVFLCMILMFLEDKEAEEQFVLSELTEYIQSQYKEESIDWTLYQYRRHLIKVIKFCETCGMIVVNDGNEESFAKNDTNEVLYENTGVSRYFMKNFTQDIMGYESPKDFEKEEWLDMNEDRGIIRRHRVYRSLLMSPALYKTEENEEDFLYIRNYRNTIGGDFSDLFDCELQIHKTSAFLVLGPESRLGRSFPEGNTLSDIVLLCNGIFREEIQKQKISVAVDESVILSKQQFQEMIERCKSEYGKGFAKTYRDMSNMEFYHTVKDYMKEMEFIEERMDSICIRSIMGKVIGNYPKDFVIGAKEDE</sequence>
<comment type="caution">
    <text evidence="1">The sequence shown here is derived from an EMBL/GenBank/DDBJ whole genome shotgun (WGS) entry which is preliminary data.</text>
</comment>
<dbReference type="EMBL" id="JADIML010000123">
    <property type="protein sequence ID" value="MBO8463128.1"/>
    <property type="molecule type" value="Genomic_DNA"/>
</dbReference>
<protein>
    <submittedName>
        <fullName evidence="1">TIGR02678 family protein</fullName>
    </submittedName>
</protein>
<reference evidence="1" key="1">
    <citation type="submission" date="2020-10" db="EMBL/GenBank/DDBJ databases">
        <authorList>
            <person name="Gilroy R."/>
        </authorList>
    </citation>
    <scope>NUCLEOTIDE SEQUENCE</scope>
    <source>
        <strain evidence="1">E3-2379</strain>
    </source>
</reference>
<dbReference type="InterPro" id="IPR013494">
    <property type="entry name" value="CHP02678"/>
</dbReference>
<proteinExistence type="predicted"/>
<reference evidence="1" key="2">
    <citation type="journal article" date="2021" name="PeerJ">
        <title>Extensive microbial diversity within the chicken gut microbiome revealed by metagenomics and culture.</title>
        <authorList>
            <person name="Gilroy R."/>
            <person name="Ravi A."/>
            <person name="Getino M."/>
            <person name="Pursley I."/>
            <person name="Horton D.L."/>
            <person name="Alikhan N.F."/>
            <person name="Baker D."/>
            <person name="Gharbi K."/>
            <person name="Hall N."/>
            <person name="Watson M."/>
            <person name="Adriaenssens E.M."/>
            <person name="Foster-Nyarko E."/>
            <person name="Jarju S."/>
            <person name="Secka A."/>
            <person name="Antonio M."/>
            <person name="Oren A."/>
            <person name="Chaudhuri R.R."/>
            <person name="La Ragione R."/>
            <person name="Hildebrand F."/>
            <person name="Pallen M.J."/>
        </authorList>
    </citation>
    <scope>NUCLEOTIDE SEQUENCE</scope>
    <source>
        <strain evidence="1">E3-2379</strain>
    </source>
</reference>
<name>A0A9D9N7I4_9FIRM</name>
<dbReference type="NCBIfam" id="TIGR02678">
    <property type="entry name" value="TIGR02678 family protein"/>
    <property type="match status" value="1"/>
</dbReference>